<dbReference type="InterPro" id="IPR056222">
    <property type="entry name" value="PH_23"/>
</dbReference>
<dbReference type="InterPro" id="IPR056223">
    <property type="entry name" value="PH_24"/>
</dbReference>
<feature type="region of interest" description="Disordered" evidence="1">
    <location>
        <begin position="1240"/>
        <end position="1259"/>
    </location>
</feature>
<protein>
    <submittedName>
        <fullName evidence="5">Uncharacterized protein</fullName>
    </submittedName>
</protein>
<dbReference type="EMBL" id="JAGTJQ010000004">
    <property type="protein sequence ID" value="KAH7032977.1"/>
    <property type="molecule type" value="Genomic_DNA"/>
</dbReference>
<dbReference type="Pfam" id="PF24345">
    <property type="entry name" value="PH_24"/>
    <property type="match status" value="1"/>
</dbReference>
<feature type="region of interest" description="Disordered" evidence="1">
    <location>
        <begin position="120"/>
        <end position="253"/>
    </location>
</feature>
<feature type="compositionally biased region" description="Polar residues" evidence="1">
    <location>
        <begin position="900"/>
        <end position="909"/>
    </location>
</feature>
<feature type="domain" description="PH" evidence="4">
    <location>
        <begin position="1077"/>
        <end position="1211"/>
    </location>
</feature>
<feature type="region of interest" description="Disordered" evidence="1">
    <location>
        <begin position="1286"/>
        <end position="1324"/>
    </location>
</feature>
<dbReference type="Pfam" id="PF24344">
    <property type="entry name" value="PH_23"/>
    <property type="match status" value="1"/>
</dbReference>
<feature type="compositionally biased region" description="Basic residues" evidence="1">
    <location>
        <begin position="399"/>
        <end position="416"/>
    </location>
</feature>
<evidence type="ECO:0000259" key="2">
    <source>
        <dbReference type="Pfam" id="PF24340"/>
    </source>
</evidence>
<feature type="compositionally biased region" description="Low complexity" evidence="1">
    <location>
        <begin position="435"/>
        <end position="453"/>
    </location>
</feature>
<sequence>MVSGTTGTETIITETTDTQTSITESTEQQTQVTGTTATEDVSDSGSASDDSDLRSDMPSTILPRNLAEIPVGYSAFSELDLPRAPRRRPIAKRESSFKGATHVLKKALEGGKKIIAEKVDPPKPVVNQPPNIENWLSGTVDPFVETASSKATETELEPPKSREMPKKETTPTRPVQRSTKPAPELNFTASTKASDETITTPRPLKVRPQSGERLKTSQSSQEVSATPPSSGLKRRTATRSTSSPVKNGGKKGFADRLRDAFRGESAGHAPPPLEYPSCSTVISYDSYDSYDSYYDDQTETDVTYSQNRRSSGSRSPTVITATSDERSSVTDDSSYLSKSSADNAKRRPPTNGRHELSTILSEADTFSTLSSDIESMLSDSTFTQTTGLTKSTGSNAKVSRQRSHQSRNGSLKRRLTKHSDLVSVLSLPDEGPAPSRSRSLRSSRSVSRAPSNRGGRSVDNLLRDFAKDENLYQRELKTLVDGVLPVLLTQVVKSDKDVKEPLSPRASQSKSETLSKSVVDMGMALEKLRNAHKKCPLGNVKLLPQWLESTHAIYNNYLDVWRLTFQGVIVNLRVNSLDDNDSLVNAMPQNEDGDVVNQAGERIDVAHLLKRPLVRIKWITKFIQGYRKIAATDDYASLCANWEELQDKARRRHKEEQARATDEEAINTDTTRCRDLRTLSALDYVRIDHSRQVYAKDTFRLELRHSQGQRLGCQVELVYRDNQLFKSDPGDLLIREIGHEGRNWLLFAPVLGSHLSARIGDDKNQLVVMVRGHREEWTELLILSAEDEEQIADWLDILGTTPVPPPLPSAEFTEAQSRSLLAGSEVGDVPIGERRNRRGVPQTQSFGSMSPAMKSRTPERYHTRNASVPMAHLQALPVHEPSLPTHPESLQRTHSRSRHSLPSNPGPSDSQERSRPLSESMRPDPAMFVVTQPDDEPVADVPPPPPAHRTINPRKQQQHHLAPPADDGRLKRRGSSPLKHEYQPSDLSSVESSEYSSESDSGSDTETEGDASSYESSDDELEAIEMPETTPAISIKHQHHTDQAPAQRHWAERVEVAAEEPMISTLPLQPQELRRPDPEYIFYATATISYWDTKHGAWKDLWPDSCSVITTPGLIEVYPVSPEGAHYGGDQPLIALDLTPLVSLRNSTVLDLEIRSPALSYARLYAKMTKADASIFRFRNPTYLDSEKLYLAVHRARMDNAKYKALAEESRVRAFGQNRFANTQEDANSSRRRSWFGRKNSYRASARAPSQSQGSVSQQSGVSASSFLKRLMGGASHSFDIEMSSVDRQGRSGSGSPSQYGSSASSATPPRSPSISAANSGPAKMSLTTNNLKIRLHLLVSSTKWEDYGNCLLEVMRPDQGVHQKLRTPQGMEKRIVIKTCPRKSTEESVVVLDVVLGSRCFTRLGSRGILLNVWEEVKDETGVAGMAPKDGGSGGQVNKWCFQCASVTEASWIFGLVTQEVTIW</sequence>
<feature type="compositionally biased region" description="Low complexity" evidence="1">
    <location>
        <begin position="985"/>
        <end position="1000"/>
    </location>
</feature>
<organism evidence="5 6">
    <name type="scientific">Microdochium trichocladiopsis</name>
    <dbReference type="NCBI Taxonomy" id="1682393"/>
    <lineage>
        <taxon>Eukaryota</taxon>
        <taxon>Fungi</taxon>
        <taxon>Dikarya</taxon>
        <taxon>Ascomycota</taxon>
        <taxon>Pezizomycotina</taxon>
        <taxon>Sordariomycetes</taxon>
        <taxon>Xylariomycetidae</taxon>
        <taxon>Xylariales</taxon>
        <taxon>Microdochiaceae</taxon>
        <taxon>Microdochium</taxon>
    </lineage>
</organism>
<accession>A0A9P8YB64</accession>
<feature type="compositionally biased region" description="Polar residues" evidence="1">
    <location>
        <begin position="384"/>
        <end position="398"/>
    </location>
</feature>
<feature type="domain" description="PH" evidence="3">
    <location>
        <begin position="667"/>
        <end position="805"/>
    </location>
</feature>
<dbReference type="RefSeq" id="XP_046013809.1">
    <property type="nucleotide sequence ID" value="XM_046153559.1"/>
</dbReference>
<evidence type="ECO:0000259" key="4">
    <source>
        <dbReference type="Pfam" id="PF24345"/>
    </source>
</evidence>
<feature type="domain" description="DBL homology" evidence="2">
    <location>
        <begin position="457"/>
        <end position="653"/>
    </location>
</feature>
<keyword evidence="6" id="KW-1185">Reference proteome</keyword>
<feature type="compositionally biased region" description="Polar residues" evidence="1">
    <location>
        <begin position="187"/>
        <end position="200"/>
    </location>
</feature>
<feature type="compositionally biased region" description="Low complexity" evidence="1">
    <location>
        <begin position="1250"/>
        <end position="1259"/>
    </location>
</feature>
<reference evidence="5" key="1">
    <citation type="journal article" date="2021" name="Nat. Commun.">
        <title>Genetic determinants of endophytism in the Arabidopsis root mycobiome.</title>
        <authorList>
            <person name="Mesny F."/>
            <person name="Miyauchi S."/>
            <person name="Thiergart T."/>
            <person name="Pickel B."/>
            <person name="Atanasova L."/>
            <person name="Karlsson M."/>
            <person name="Huettel B."/>
            <person name="Barry K.W."/>
            <person name="Haridas S."/>
            <person name="Chen C."/>
            <person name="Bauer D."/>
            <person name="Andreopoulos W."/>
            <person name="Pangilinan J."/>
            <person name="LaButti K."/>
            <person name="Riley R."/>
            <person name="Lipzen A."/>
            <person name="Clum A."/>
            <person name="Drula E."/>
            <person name="Henrissat B."/>
            <person name="Kohler A."/>
            <person name="Grigoriev I.V."/>
            <person name="Martin F.M."/>
            <person name="Hacquard S."/>
        </authorList>
    </citation>
    <scope>NUCLEOTIDE SEQUENCE</scope>
    <source>
        <strain evidence="5">MPI-CAGE-CH-0230</strain>
    </source>
</reference>
<dbReference type="InterPro" id="IPR056416">
    <property type="entry name" value="DH_2_fung"/>
</dbReference>
<feature type="compositionally biased region" description="Low complexity" evidence="1">
    <location>
        <begin position="1"/>
        <end position="48"/>
    </location>
</feature>
<dbReference type="Proteomes" id="UP000756346">
    <property type="component" value="Unassembled WGS sequence"/>
</dbReference>
<feature type="region of interest" description="Disordered" evidence="1">
    <location>
        <begin position="820"/>
        <end position="859"/>
    </location>
</feature>
<name>A0A9P8YB64_9PEZI</name>
<evidence type="ECO:0000256" key="1">
    <source>
        <dbReference type="SAM" id="MobiDB-lite"/>
    </source>
</evidence>
<gene>
    <name evidence="5" type="ORF">B0I36DRAFT_320487</name>
</gene>
<comment type="caution">
    <text evidence="5">The sequence shown here is derived from an EMBL/GenBank/DDBJ whole genome shotgun (WGS) entry which is preliminary data.</text>
</comment>
<feature type="compositionally biased region" description="Polar residues" evidence="1">
    <location>
        <begin position="128"/>
        <end position="137"/>
    </location>
</feature>
<feature type="region of interest" description="Disordered" evidence="1">
    <location>
        <begin position="879"/>
        <end position="1020"/>
    </location>
</feature>
<feature type="region of interest" description="Disordered" evidence="1">
    <location>
        <begin position="384"/>
        <end position="458"/>
    </location>
</feature>
<feature type="region of interest" description="Disordered" evidence="1">
    <location>
        <begin position="1"/>
        <end position="58"/>
    </location>
</feature>
<evidence type="ECO:0000259" key="3">
    <source>
        <dbReference type="Pfam" id="PF24344"/>
    </source>
</evidence>
<feature type="compositionally biased region" description="Low complexity" evidence="1">
    <location>
        <begin position="1294"/>
        <end position="1318"/>
    </location>
</feature>
<feature type="compositionally biased region" description="Polar residues" evidence="1">
    <location>
        <begin position="216"/>
        <end position="229"/>
    </location>
</feature>
<feature type="region of interest" description="Disordered" evidence="1">
    <location>
        <begin position="299"/>
        <end position="357"/>
    </location>
</feature>
<proteinExistence type="predicted"/>
<feature type="compositionally biased region" description="Polar residues" evidence="1">
    <location>
        <begin position="330"/>
        <end position="342"/>
    </location>
</feature>
<evidence type="ECO:0000313" key="5">
    <source>
        <dbReference type="EMBL" id="KAH7032977.1"/>
    </source>
</evidence>
<dbReference type="OrthoDB" id="5408934at2759"/>
<dbReference type="GeneID" id="70183105"/>
<dbReference type="Pfam" id="PF24340">
    <property type="entry name" value="DH_2"/>
    <property type="match status" value="1"/>
</dbReference>
<feature type="compositionally biased region" description="Polar residues" evidence="1">
    <location>
        <begin position="300"/>
        <end position="322"/>
    </location>
</feature>
<evidence type="ECO:0000313" key="6">
    <source>
        <dbReference type="Proteomes" id="UP000756346"/>
    </source>
</evidence>
<feature type="compositionally biased region" description="Basic and acidic residues" evidence="1">
    <location>
        <begin position="157"/>
        <end position="170"/>
    </location>
</feature>